<comment type="caution">
    <text evidence="2">The sequence shown here is derived from an EMBL/GenBank/DDBJ whole genome shotgun (WGS) entry which is preliminary data.</text>
</comment>
<dbReference type="InterPro" id="IPR013216">
    <property type="entry name" value="Methyltransf_11"/>
</dbReference>
<proteinExistence type="predicted"/>
<dbReference type="Pfam" id="PF08241">
    <property type="entry name" value="Methyltransf_11"/>
    <property type="match status" value="1"/>
</dbReference>
<evidence type="ECO:0000313" key="2">
    <source>
        <dbReference type="EMBL" id="KLL11909.1"/>
    </source>
</evidence>
<keyword evidence="2" id="KW-0830">Ubiquinone</keyword>
<dbReference type="Gene3D" id="3.40.50.150">
    <property type="entry name" value="Vaccinia Virus protein VP39"/>
    <property type="match status" value="1"/>
</dbReference>
<name>A0ABR5F5B3_9ACTN</name>
<feature type="domain" description="Methyltransferase type 11" evidence="1">
    <location>
        <begin position="46"/>
        <end position="123"/>
    </location>
</feature>
<reference evidence="2 3" key="1">
    <citation type="submission" date="2014-12" db="EMBL/GenBank/DDBJ databases">
        <title>Frankia sp. BMG5.1 draft genome.</title>
        <authorList>
            <person name="Gtari M."/>
            <person name="Ghodhbane-Gtari F."/>
            <person name="Nouioui I."/>
            <person name="Ktari A."/>
            <person name="Hezbri K."/>
            <person name="Mimouni W."/>
            <person name="Sbissi I."/>
            <person name="Ayari A."/>
            <person name="Yamanaka T."/>
            <person name="Normand P."/>
            <person name="Tisa L.S."/>
            <person name="Boudabous A."/>
        </authorList>
    </citation>
    <scope>NUCLEOTIDE SEQUENCE [LARGE SCALE GENOMIC DNA]</scope>
    <source>
        <strain evidence="2 3">BMG5.1</strain>
    </source>
</reference>
<dbReference type="SUPFAM" id="SSF53335">
    <property type="entry name" value="S-adenosyl-L-methionine-dependent methyltransferases"/>
    <property type="match status" value="1"/>
</dbReference>
<accession>A0ABR5F5B3</accession>
<dbReference type="Proteomes" id="UP000035425">
    <property type="component" value="Unassembled WGS sequence"/>
</dbReference>
<sequence>MPVHVAGAVGDFDYEAHGDGYVRQRRTDPRIAVLIHAALGDARTVLNVGAGAGSYEPADRHVVAVEPSATMRSQRPRHLAPAIDATAAELPFDDDSVDAAMATVTVHQWSDPDRGLREMRRVSRGPVVILTFDGDALDQFWLADYIPQLIVADRPRYPPIERIRAVLGGTSTVTSVPVPIDCVDGFTEAYYARPEAFLDPAVRRSQSVWGFVDTDIAERAVARLRHDLESGAWDRRYGALRNQPEFHGSLRLVTALPAGHSTQVA</sequence>
<dbReference type="EMBL" id="JWIO01000009">
    <property type="protein sequence ID" value="KLL11909.1"/>
    <property type="molecule type" value="Genomic_DNA"/>
</dbReference>
<evidence type="ECO:0000259" key="1">
    <source>
        <dbReference type="Pfam" id="PF08241"/>
    </source>
</evidence>
<protein>
    <submittedName>
        <fullName evidence="2">Ubiquinone biosynthesis protein</fullName>
    </submittedName>
</protein>
<gene>
    <name evidence="2" type="ORF">FrCorBMG51_07620</name>
</gene>
<dbReference type="RefSeq" id="WP_047222396.1">
    <property type="nucleotide sequence ID" value="NZ_JWIO01000009.1"/>
</dbReference>
<evidence type="ECO:0000313" key="3">
    <source>
        <dbReference type="Proteomes" id="UP000035425"/>
    </source>
</evidence>
<keyword evidence="3" id="KW-1185">Reference proteome</keyword>
<organism evidence="2 3">
    <name type="scientific">Protofrankia coriariae</name>
    <dbReference type="NCBI Taxonomy" id="1562887"/>
    <lineage>
        <taxon>Bacteria</taxon>
        <taxon>Bacillati</taxon>
        <taxon>Actinomycetota</taxon>
        <taxon>Actinomycetes</taxon>
        <taxon>Frankiales</taxon>
        <taxon>Frankiaceae</taxon>
        <taxon>Protofrankia</taxon>
    </lineage>
</organism>
<dbReference type="InterPro" id="IPR029063">
    <property type="entry name" value="SAM-dependent_MTases_sf"/>
</dbReference>